<evidence type="ECO:0000256" key="1">
    <source>
        <dbReference type="SAM" id="SignalP"/>
    </source>
</evidence>
<reference evidence="4 5" key="1">
    <citation type="journal article" date="2012" name="Genome Biol. Evol.">
        <title>Genome Sequence of the Mesophilic Thermotogales Bacterium Mesotoga prima MesG1.Ag.4.2 Reveals the Largest Thermotogales Genome To Date.</title>
        <authorList>
            <person name="Zhaxybayeva O."/>
            <person name="Swithers K.S."/>
            <person name="Foght J."/>
            <person name="Green A.G."/>
            <person name="Bruce D."/>
            <person name="Detter C."/>
            <person name="Han S."/>
            <person name="Teshima H."/>
            <person name="Han J."/>
            <person name="Woyke T."/>
            <person name="Pitluck S."/>
            <person name="Nolan M."/>
            <person name="Ivanova N."/>
            <person name="Pati A."/>
            <person name="Land M.L."/>
            <person name="Dlutek M."/>
            <person name="Doolittle W.F."/>
            <person name="Noll K.M."/>
            <person name="Nesbo C.L."/>
        </authorList>
    </citation>
    <scope>NUCLEOTIDE SEQUENCE [LARGE SCALE GENOMIC DNA]</scope>
    <source>
        <strain evidence="5">mesG1.Ag.4.2</strain>
    </source>
</reference>
<name>I2F5R2_9BACT</name>
<dbReference type="KEGG" id="mpg:Theba_1600"/>
<dbReference type="AlphaFoldDB" id="I2F5R2"/>
<dbReference type="InterPro" id="IPR010621">
    <property type="entry name" value="DUF1214"/>
</dbReference>
<dbReference type="Proteomes" id="UP000002881">
    <property type="component" value="Chromosome"/>
</dbReference>
<sequence length="467" mass="52210" precursor="true">MLCRKHIALLIITLSFLSLLLSSENEFTTDCDEAREIAKQAYIFAYPMLEDFKTMTIQAIGPGLFNKFYNSRKLRGPDYKEVVRPNNDNIYSALWLDLRSEPVVVSVPAVEDRYYSFQMIDMYTHNFAYVGTRATGTGARTFVISGAFWQGSVPTGVDDVFRSEGNFVLCLVRIAVDMEVEGDLDKVLEIQKGHEIQPLSSYLGEEAPPAADPTIFPTYDTTKAESVEFISYFNFLLGQLEVHPSEKELIEQFGKIGIGPNLPFDFNSMPLGIREAVEEGIKGALETIRNPGEMVGISKNGWNLTKRIFGSREEMQGKYEVRAAAAYLGLYGNSLEEAYCPNGLVDGDGDVYDGSKFKYVLSFDSDELPPVEPKGFWSITMYGEDQFLVANEINRYSIGDRTNMKYGEDGSLVIYIQHESPGADKESNWLPAPDGIFSISMRIYLPSEVALNPLYCPPPVMKSGMAN</sequence>
<evidence type="ECO:0000313" key="5">
    <source>
        <dbReference type="Proteomes" id="UP000002881"/>
    </source>
</evidence>
<organism evidence="4 5">
    <name type="scientific">Mesotoga prima MesG1.Ag.4.2</name>
    <dbReference type="NCBI Taxonomy" id="660470"/>
    <lineage>
        <taxon>Bacteria</taxon>
        <taxon>Thermotogati</taxon>
        <taxon>Thermotogota</taxon>
        <taxon>Thermotogae</taxon>
        <taxon>Kosmotogales</taxon>
        <taxon>Kosmotogaceae</taxon>
        <taxon>Mesotoga</taxon>
    </lineage>
</organism>
<dbReference type="PANTHER" id="PTHR36509:SF2">
    <property type="entry name" value="BLL3101 PROTEIN"/>
    <property type="match status" value="1"/>
</dbReference>
<dbReference type="Gene3D" id="2.60.40.1610">
    <property type="entry name" value="Domain of unknown function DUF1254"/>
    <property type="match status" value="1"/>
</dbReference>
<protein>
    <recommendedName>
        <fullName evidence="6">DUF1254 domain-containing protein</fullName>
    </recommendedName>
</protein>
<feature type="domain" description="DUF1254" evidence="3">
    <location>
        <begin position="65"/>
        <end position="198"/>
    </location>
</feature>
<dbReference type="InterPro" id="IPR037050">
    <property type="entry name" value="DUF1254_sf"/>
</dbReference>
<evidence type="ECO:0008006" key="6">
    <source>
        <dbReference type="Google" id="ProtNLM"/>
    </source>
</evidence>
<dbReference type="PANTHER" id="PTHR36509">
    <property type="entry name" value="BLL3101 PROTEIN"/>
    <property type="match status" value="1"/>
</dbReference>
<dbReference type="InterPro" id="IPR010679">
    <property type="entry name" value="DUF1254"/>
</dbReference>
<dbReference type="Pfam" id="PF06863">
    <property type="entry name" value="DUF1254"/>
    <property type="match status" value="1"/>
</dbReference>
<dbReference type="GeneID" id="87107394"/>
<accession>I2F5R2</accession>
<dbReference type="Pfam" id="PF06742">
    <property type="entry name" value="DUF1214"/>
    <property type="match status" value="1"/>
</dbReference>
<proteinExistence type="predicted"/>
<gene>
    <name evidence="4" type="ORF">Theba_1600</name>
</gene>
<dbReference type="EMBL" id="CP003532">
    <property type="protein sequence ID" value="AFK07265.1"/>
    <property type="molecule type" value="Genomic_DNA"/>
</dbReference>
<keyword evidence="1" id="KW-0732">Signal</keyword>
<dbReference type="InterPro" id="IPR037049">
    <property type="entry name" value="DUF1214_C_sf"/>
</dbReference>
<feature type="chain" id="PRO_5003657772" description="DUF1254 domain-containing protein" evidence="1">
    <location>
        <begin position="24"/>
        <end position="467"/>
    </location>
</feature>
<dbReference type="RefSeq" id="WP_006489366.1">
    <property type="nucleotide sequence ID" value="NC_017934.1"/>
</dbReference>
<feature type="signal peptide" evidence="1">
    <location>
        <begin position="1"/>
        <end position="23"/>
    </location>
</feature>
<dbReference type="STRING" id="660470.Theba_1600"/>
<feature type="domain" description="DUF1214" evidence="2">
    <location>
        <begin position="338"/>
        <end position="447"/>
    </location>
</feature>
<dbReference type="eggNOG" id="COG5361">
    <property type="taxonomic scope" value="Bacteria"/>
</dbReference>
<dbReference type="HOGENOM" id="CLU_027269_1_1_0"/>
<dbReference type="SUPFAM" id="SSF160935">
    <property type="entry name" value="VPA0735-like"/>
    <property type="match status" value="1"/>
</dbReference>
<evidence type="ECO:0000259" key="2">
    <source>
        <dbReference type="Pfam" id="PF06742"/>
    </source>
</evidence>
<evidence type="ECO:0000313" key="4">
    <source>
        <dbReference type="EMBL" id="AFK07265.1"/>
    </source>
</evidence>
<evidence type="ECO:0000259" key="3">
    <source>
        <dbReference type="Pfam" id="PF06863"/>
    </source>
</evidence>
<dbReference type="Gene3D" id="2.60.120.600">
    <property type="entry name" value="Domain of unknown function DUF1214, C-terminal domain"/>
    <property type="match status" value="1"/>
</dbReference>
<keyword evidence="5" id="KW-1185">Reference proteome</keyword>